<reference evidence="2" key="1">
    <citation type="submission" date="2017-02" db="EMBL/GenBank/DDBJ databases">
        <authorList>
            <person name="Rodrigo-Torres L."/>
            <person name="Arahal R.D."/>
            <person name="Lucena T."/>
        </authorList>
    </citation>
    <scope>NUCLEOTIDE SEQUENCE [LARGE SCALE GENOMIC DNA]</scope>
    <source>
        <strain evidence="2">CECT 7878</strain>
    </source>
</reference>
<sequence length="494" mass="57243">MNSLDEINKVLEHNRNYFLFLEKCIVRTSSLFIKYILAKRAIKLAVWSSTGQYCSPVIENVYLEIAKKIRSPIGDKFEKNSTLHIMTECYGVGGHSKVVERWISLCENTEKHSIIFTNQKVKSIPRVFLELVKQKKDGEVISLSNYNFILSKAKILRKLASGYERIVLHTHMYDVVPLVAFGTEDFTRPIILYNHADHLFWLGATIADTVAETREWGKLFSQSYRNIEYSSVLSIPPENLQLVGVNNISVPIDGIRSDYFTILSVGSGHKFIELNNDNYTNYMKWVLKKYSNVIFILVGPIKGLFSEWDKLSELYPNRIHIIGPKPNDELHRLIRSSHLVVDSFPMSGGTVLGDAVSLGVPVLALRSITGHLDYTYKSESYCNSFEELLYKTERFFSEPIYRTILSKDIIQYFNESENIQEWKLRLDTIQKNLPQKHKLKKIDQPKTHEFSDLDRFILKVHESKRTIFNFFGIISISVYRRFGILRMSIERTKL</sequence>
<accession>A0A1R4LL17</accession>
<dbReference type="SUPFAM" id="SSF53756">
    <property type="entry name" value="UDP-Glycosyltransferase/glycogen phosphorylase"/>
    <property type="match status" value="1"/>
</dbReference>
<dbReference type="Proteomes" id="UP000188276">
    <property type="component" value="Unassembled WGS sequence"/>
</dbReference>
<keyword evidence="2" id="KW-1185">Reference proteome</keyword>
<evidence type="ECO:0000313" key="2">
    <source>
        <dbReference type="Proteomes" id="UP000188276"/>
    </source>
</evidence>
<dbReference type="RefSeq" id="WP_077336203.1">
    <property type="nucleotide sequence ID" value="NZ_FULE01000031.1"/>
</dbReference>
<dbReference type="OrthoDB" id="6631690at2"/>
<dbReference type="STRING" id="1123498.VR7878_02231"/>
<protein>
    <recommendedName>
        <fullName evidence="3">Glycosyl transferases group 1</fullName>
    </recommendedName>
</protein>
<organism evidence="1 2">
    <name type="scientific">Vibrio ruber (strain DSM 16370 / JCM 11486 / BCRC 17186 / CECT 7878 / LMG 23124 / VR1)</name>
    <dbReference type="NCBI Taxonomy" id="1123498"/>
    <lineage>
        <taxon>Bacteria</taxon>
        <taxon>Pseudomonadati</taxon>
        <taxon>Pseudomonadota</taxon>
        <taxon>Gammaproteobacteria</taxon>
        <taxon>Vibrionales</taxon>
        <taxon>Vibrionaceae</taxon>
        <taxon>Vibrio</taxon>
    </lineage>
</organism>
<evidence type="ECO:0008006" key="3">
    <source>
        <dbReference type="Google" id="ProtNLM"/>
    </source>
</evidence>
<dbReference type="EMBL" id="FULE01000031">
    <property type="protein sequence ID" value="SJN57301.1"/>
    <property type="molecule type" value="Genomic_DNA"/>
</dbReference>
<dbReference type="Gene3D" id="3.40.50.2000">
    <property type="entry name" value="Glycogen Phosphorylase B"/>
    <property type="match status" value="1"/>
</dbReference>
<proteinExistence type="predicted"/>
<evidence type="ECO:0000313" key="1">
    <source>
        <dbReference type="EMBL" id="SJN57301.1"/>
    </source>
</evidence>
<dbReference type="AlphaFoldDB" id="A0A1R4LL17"/>
<gene>
    <name evidence="1" type="ORF">VR7878_02231</name>
</gene>
<name>A0A1R4LL17_VIBR1</name>